<dbReference type="Gene3D" id="3.40.50.1820">
    <property type="entry name" value="alpha/beta hydrolase"/>
    <property type="match status" value="2"/>
</dbReference>
<dbReference type="Proteomes" id="UP000249524">
    <property type="component" value="Unassembled WGS sequence"/>
</dbReference>
<protein>
    <recommendedName>
        <fullName evidence="1">AB hydrolase-1 domain-containing protein</fullName>
    </recommendedName>
</protein>
<sequence>MEPPVRIETRYGPVQMRGADTGRPVLFTVAGAFSHPDYLYRLPGFFPELDVWRAQLPGNHCPELVANSVGVFGAAYAEALGQRLRGRPAAILGVSVGALVALAMRAPEAAALVLVEPPLRTGEVWPLRAYPASAPPGSEAFLWNVLGVSATAHEPRDYSGLLSTIACPTRVLLGGVPLAPERKAEILPSFVDEPSRVLLRAHPDIEVVECPGAGHNVPKLANAEFVDAIRWARDQLAR</sequence>
<gene>
    <name evidence="2" type="ORF">DJ019_10625</name>
</gene>
<accession>A0A328BFD0</accession>
<feature type="domain" description="AB hydrolase-1" evidence="1">
    <location>
        <begin position="38"/>
        <end position="227"/>
    </location>
</feature>
<comment type="caution">
    <text evidence="2">The sequence shown here is derived from an EMBL/GenBank/DDBJ whole genome shotgun (WGS) entry which is preliminary data.</text>
</comment>
<dbReference type="SUPFAM" id="SSF53474">
    <property type="entry name" value="alpha/beta-Hydrolases"/>
    <property type="match status" value="1"/>
</dbReference>
<evidence type="ECO:0000313" key="3">
    <source>
        <dbReference type="Proteomes" id="UP000249524"/>
    </source>
</evidence>
<keyword evidence="3" id="KW-1185">Reference proteome</keyword>
<dbReference type="InterPro" id="IPR000073">
    <property type="entry name" value="AB_hydrolase_1"/>
</dbReference>
<dbReference type="InterPro" id="IPR029058">
    <property type="entry name" value="AB_hydrolase_fold"/>
</dbReference>
<organism evidence="2 3">
    <name type="scientific">Phenylobacterium kunshanense</name>
    <dbReference type="NCBI Taxonomy" id="1445034"/>
    <lineage>
        <taxon>Bacteria</taxon>
        <taxon>Pseudomonadati</taxon>
        <taxon>Pseudomonadota</taxon>
        <taxon>Alphaproteobacteria</taxon>
        <taxon>Caulobacterales</taxon>
        <taxon>Caulobacteraceae</taxon>
        <taxon>Phenylobacterium</taxon>
    </lineage>
</organism>
<evidence type="ECO:0000259" key="1">
    <source>
        <dbReference type="Pfam" id="PF12697"/>
    </source>
</evidence>
<dbReference type="AlphaFoldDB" id="A0A328BFD0"/>
<reference evidence="2 3" key="1">
    <citation type="submission" date="2018-05" db="EMBL/GenBank/DDBJ databases">
        <authorList>
            <person name="Lanie J.A."/>
            <person name="Ng W.-L."/>
            <person name="Kazmierczak K.M."/>
            <person name="Andrzejewski T.M."/>
            <person name="Davidsen T.M."/>
            <person name="Wayne K.J."/>
            <person name="Tettelin H."/>
            <person name="Glass J.I."/>
            <person name="Rusch D."/>
            <person name="Podicherti R."/>
            <person name="Tsui H.-C.T."/>
            <person name="Winkler M.E."/>
        </authorList>
    </citation>
    <scope>NUCLEOTIDE SEQUENCE [LARGE SCALE GENOMIC DNA]</scope>
    <source>
        <strain evidence="2 3">BUT-10</strain>
    </source>
</reference>
<proteinExistence type="predicted"/>
<name>A0A328BFD0_9CAUL</name>
<evidence type="ECO:0000313" key="2">
    <source>
        <dbReference type="EMBL" id="RAK65415.1"/>
    </source>
</evidence>
<dbReference type="Pfam" id="PF12697">
    <property type="entry name" value="Abhydrolase_6"/>
    <property type="match status" value="1"/>
</dbReference>
<dbReference type="EMBL" id="QFYS01000004">
    <property type="protein sequence ID" value="RAK65415.1"/>
    <property type="molecule type" value="Genomic_DNA"/>
</dbReference>